<evidence type="ECO:0000313" key="5">
    <source>
        <dbReference type="Proteomes" id="UP000639772"/>
    </source>
</evidence>
<reference evidence="4 5" key="1">
    <citation type="journal article" date="2020" name="Nat. Food">
        <title>A phased Vanilla planifolia genome enables genetic improvement of flavour and production.</title>
        <authorList>
            <person name="Hasing T."/>
            <person name="Tang H."/>
            <person name="Brym M."/>
            <person name="Khazi F."/>
            <person name="Huang T."/>
            <person name="Chambers A.H."/>
        </authorList>
    </citation>
    <scope>NUCLEOTIDE SEQUENCE [LARGE SCALE GENOMIC DNA]</scope>
    <source>
        <tissue evidence="3">Leaf</tissue>
    </source>
</reference>
<evidence type="ECO:0000313" key="2">
    <source>
        <dbReference type="EMBL" id="KAG0455250.1"/>
    </source>
</evidence>
<sequence>MSDDDLQVNVNLVEPLRRKYCSERRELPIPALKHLKVRFSITFCGGRCMRLKLAEKKAFDRGPPRTTRRSPEPPKGERTCPGSPCWKKEGFPRWSAIGQGVLRVYIP</sequence>
<feature type="region of interest" description="Disordered" evidence="1">
    <location>
        <begin position="59"/>
        <end position="82"/>
    </location>
</feature>
<keyword evidence="4" id="KW-1185">Reference proteome</keyword>
<dbReference type="EMBL" id="JADCNM010000013">
    <property type="protein sequence ID" value="KAG0456438.1"/>
    <property type="molecule type" value="Genomic_DNA"/>
</dbReference>
<proteinExistence type="predicted"/>
<accession>A0A835PSD8</accession>
<dbReference type="EMBL" id="JADCNL010000013">
    <property type="protein sequence ID" value="KAG0455250.1"/>
    <property type="molecule type" value="Genomic_DNA"/>
</dbReference>
<dbReference type="Proteomes" id="UP000639772">
    <property type="component" value="Chromosome 13"/>
</dbReference>
<evidence type="ECO:0000256" key="1">
    <source>
        <dbReference type="SAM" id="MobiDB-lite"/>
    </source>
</evidence>
<dbReference type="Proteomes" id="UP000636800">
    <property type="component" value="Chromosome 13"/>
</dbReference>
<feature type="compositionally biased region" description="Basic and acidic residues" evidence="1">
    <location>
        <begin position="59"/>
        <end position="78"/>
    </location>
</feature>
<gene>
    <name evidence="3" type="ORF">HPP92_024226</name>
    <name evidence="2" type="ORF">HPP92_024542</name>
</gene>
<protein>
    <submittedName>
        <fullName evidence="3">Uncharacterized protein</fullName>
    </submittedName>
</protein>
<comment type="caution">
    <text evidence="3">The sequence shown here is derived from an EMBL/GenBank/DDBJ whole genome shotgun (WGS) entry which is preliminary data.</text>
</comment>
<evidence type="ECO:0000313" key="3">
    <source>
        <dbReference type="EMBL" id="KAG0456438.1"/>
    </source>
</evidence>
<evidence type="ECO:0000313" key="4">
    <source>
        <dbReference type="Proteomes" id="UP000636800"/>
    </source>
</evidence>
<name>A0A835PSD8_VANPL</name>
<dbReference type="AlphaFoldDB" id="A0A835PSD8"/>
<organism evidence="3 5">
    <name type="scientific">Vanilla planifolia</name>
    <name type="common">Vanilla</name>
    <dbReference type="NCBI Taxonomy" id="51239"/>
    <lineage>
        <taxon>Eukaryota</taxon>
        <taxon>Viridiplantae</taxon>
        <taxon>Streptophyta</taxon>
        <taxon>Embryophyta</taxon>
        <taxon>Tracheophyta</taxon>
        <taxon>Spermatophyta</taxon>
        <taxon>Magnoliopsida</taxon>
        <taxon>Liliopsida</taxon>
        <taxon>Asparagales</taxon>
        <taxon>Orchidaceae</taxon>
        <taxon>Vanilloideae</taxon>
        <taxon>Vanilleae</taxon>
        <taxon>Vanilla</taxon>
    </lineage>
</organism>